<dbReference type="RefSeq" id="WP_205478113.1">
    <property type="nucleotide sequence ID" value="NZ_CP070506.1"/>
</dbReference>
<sequence>MPTNARPEIKSSEVKSNGTMEGEVFIDTVYSYPFKANFVHYVNNQSLIQLYGSQGESQDSTIIAVSLRARTPSGFYEFDGPEITDMSYSPPSGEDPWMVTGGGLAVTFNEDGKRASGTLQVLAKRGSKKLDATVKFNISNQ</sequence>
<gene>
    <name evidence="1" type="ORF">JTY93_13285</name>
</gene>
<reference evidence="1 2" key="1">
    <citation type="submission" date="2021-02" db="EMBL/GenBank/DDBJ databases">
        <title>Genomic and phenotypic characterization of Pseudomonas hygromyciniae, a novel bacterial species discovered from a commercially purchased antibiotic vial.</title>
        <authorList>
            <person name="Turner T.L."/>
            <person name="Mitra S.D."/>
            <person name="Kochan T.J."/>
            <person name="Pincus N.B."/>
            <person name="Lebrun-Corbin M."/>
            <person name="Cheung B."/>
            <person name="Gatesy S.W."/>
            <person name="Afzal T."/>
            <person name="Ozer E.A."/>
            <person name="Hauser A.R."/>
        </authorList>
    </citation>
    <scope>NUCLEOTIDE SEQUENCE [LARGE SCALE GENOMIC DNA]</scope>
    <source>
        <strain evidence="1 2">SDM007</strain>
    </source>
</reference>
<organism evidence="1 2">
    <name type="scientific">Pseudomonas hygromyciniae</name>
    <dbReference type="NCBI Taxonomy" id="2812000"/>
    <lineage>
        <taxon>Bacteria</taxon>
        <taxon>Pseudomonadati</taxon>
        <taxon>Pseudomonadota</taxon>
        <taxon>Gammaproteobacteria</taxon>
        <taxon>Pseudomonadales</taxon>
        <taxon>Pseudomonadaceae</taxon>
        <taxon>Pseudomonas</taxon>
    </lineage>
</organism>
<keyword evidence="2" id="KW-1185">Reference proteome</keyword>
<protein>
    <recommendedName>
        <fullName evidence="3">Lipocalin-like domain-containing protein</fullName>
    </recommendedName>
</protein>
<proteinExistence type="predicted"/>
<evidence type="ECO:0000313" key="2">
    <source>
        <dbReference type="Proteomes" id="UP000663249"/>
    </source>
</evidence>
<dbReference type="Proteomes" id="UP000663249">
    <property type="component" value="Chromosome"/>
</dbReference>
<name>A0ABX7JSR1_9PSED</name>
<dbReference type="EMBL" id="CP070506">
    <property type="protein sequence ID" value="QSB37392.1"/>
    <property type="molecule type" value="Genomic_DNA"/>
</dbReference>
<accession>A0ABX7JSR1</accession>
<evidence type="ECO:0008006" key="3">
    <source>
        <dbReference type="Google" id="ProtNLM"/>
    </source>
</evidence>
<evidence type="ECO:0000313" key="1">
    <source>
        <dbReference type="EMBL" id="QSB37392.1"/>
    </source>
</evidence>